<reference evidence="1" key="2">
    <citation type="journal article" date="2022" name="New Phytol.">
        <title>Evolutionary transition to the ectomycorrhizal habit in the genomes of a hyperdiverse lineage of mushroom-forming fungi.</title>
        <authorList>
            <person name="Looney B."/>
            <person name="Miyauchi S."/>
            <person name="Morin E."/>
            <person name="Drula E."/>
            <person name="Courty P.E."/>
            <person name="Kohler A."/>
            <person name="Kuo A."/>
            <person name="LaButti K."/>
            <person name="Pangilinan J."/>
            <person name="Lipzen A."/>
            <person name="Riley R."/>
            <person name="Andreopoulos W."/>
            <person name="He G."/>
            <person name="Johnson J."/>
            <person name="Nolan M."/>
            <person name="Tritt A."/>
            <person name="Barry K.W."/>
            <person name="Grigoriev I.V."/>
            <person name="Nagy L.G."/>
            <person name="Hibbett D."/>
            <person name="Henrissat B."/>
            <person name="Matheny P.B."/>
            <person name="Labbe J."/>
            <person name="Martin F.M."/>
        </authorList>
    </citation>
    <scope>NUCLEOTIDE SEQUENCE</scope>
    <source>
        <strain evidence="1">HHB10654</strain>
    </source>
</reference>
<comment type="caution">
    <text evidence="1">The sequence shown here is derived from an EMBL/GenBank/DDBJ whole genome shotgun (WGS) entry which is preliminary data.</text>
</comment>
<organism evidence="1 2">
    <name type="scientific">Artomyces pyxidatus</name>
    <dbReference type="NCBI Taxonomy" id="48021"/>
    <lineage>
        <taxon>Eukaryota</taxon>
        <taxon>Fungi</taxon>
        <taxon>Dikarya</taxon>
        <taxon>Basidiomycota</taxon>
        <taxon>Agaricomycotina</taxon>
        <taxon>Agaricomycetes</taxon>
        <taxon>Russulales</taxon>
        <taxon>Auriscalpiaceae</taxon>
        <taxon>Artomyces</taxon>
    </lineage>
</organism>
<evidence type="ECO:0000313" key="2">
    <source>
        <dbReference type="Proteomes" id="UP000814140"/>
    </source>
</evidence>
<sequence length="395" mass="41326">MSQDRDTDMDAPQISTLRDDDSPPPAPSPTRTGKFRVKLLVNETKPGTKFITFNGETGEEAAGPSDGPDEEDVPDEDEEDQLIDDDDEPRAGARAKRAQSKGKTLGKRKARPGAPAGKPLMTTFEVDPPESHASRASPSRDASELASAAASPMPQPAPTKRKSVPKGTTPAQRAPRKSKSKTTITIPARAELADLSEGYTGTAPSSPVPATVPPSPSPPEDPGLPPAARTSTPLFSAPMPIYPLPTKPFHVQPPPKIGTGYAPLVPLDRTAKKPRHWRPAHREVRGIAGGRWFARVWVGAPDADAPPHDHAAGSALTLPKLPALSLAGRGRGKAAKAEAASTAASSRSVSLAPEGMSTPVAARAPTKKRSALSTAVVDSEPVPIDVDVDTESVVS</sequence>
<name>A0ACB8THP0_9AGAM</name>
<protein>
    <submittedName>
        <fullName evidence="1">Uncharacterized protein</fullName>
    </submittedName>
</protein>
<accession>A0ACB8THP0</accession>
<proteinExistence type="predicted"/>
<reference evidence="1" key="1">
    <citation type="submission" date="2021-03" db="EMBL/GenBank/DDBJ databases">
        <authorList>
            <consortium name="DOE Joint Genome Institute"/>
            <person name="Ahrendt S."/>
            <person name="Looney B.P."/>
            <person name="Miyauchi S."/>
            <person name="Morin E."/>
            <person name="Drula E."/>
            <person name="Courty P.E."/>
            <person name="Chicoki N."/>
            <person name="Fauchery L."/>
            <person name="Kohler A."/>
            <person name="Kuo A."/>
            <person name="Labutti K."/>
            <person name="Pangilinan J."/>
            <person name="Lipzen A."/>
            <person name="Riley R."/>
            <person name="Andreopoulos W."/>
            <person name="He G."/>
            <person name="Johnson J."/>
            <person name="Barry K.W."/>
            <person name="Grigoriev I.V."/>
            <person name="Nagy L."/>
            <person name="Hibbett D."/>
            <person name="Henrissat B."/>
            <person name="Matheny P.B."/>
            <person name="Labbe J."/>
            <person name="Martin F."/>
        </authorList>
    </citation>
    <scope>NUCLEOTIDE SEQUENCE</scope>
    <source>
        <strain evidence="1">HHB10654</strain>
    </source>
</reference>
<keyword evidence="2" id="KW-1185">Reference proteome</keyword>
<dbReference type="EMBL" id="MU277188">
    <property type="protein sequence ID" value="KAI0067984.1"/>
    <property type="molecule type" value="Genomic_DNA"/>
</dbReference>
<dbReference type="Proteomes" id="UP000814140">
    <property type="component" value="Unassembled WGS sequence"/>
</dbReference>
<evidence type="ECO:0000313" key="1">
    <source>
        <dbReference type="EMBL" id="KAI0067984.1"/>
    </source>
</evidence>
<gene>
    <name evidence="1" type="ORF">BV25DRAFT_1911020</name>
</gene>